<evidence type="ECO:0000313" key="5">
    <source>
        <dbReference type="EMBL" id="OGM03765.1"/>
    </source>
</evidence>
<keyword evidence="3" id="KW-0378">Hydrolase</keyword>
<dbReference type="Pfam" id="PF03575">
    <property type="entry name" value="Peptidase_S51"/>
    <property type="match status" value="1"/>
</dbReference>
<reference evidence="5 6" key="1">
    <citation type="journal article" date="2016" name="Nat. Commun.">
        <title>Thousands of microbial genomes shed light on interconnected biogeochemical processes in an aquifer system.</title>
        <authorList>
            <person name="Anantharaman K."/>
            <person name="Brown C.T."/>
            <person name="Hug L.A."/>
            <person name="Sharon I."/>
            <person name="Castelle C.J."/>
            <person name="Probst A.J."/>
            <person name="Thomas B.C."/>
            <person name="Singh A."/>
            <person name="Wilkins M.J."/>
            <person name="Karaoz U."/>
            <person name="Brodie E.L."/>
            <person name="Williams K.H."/>
            <person name="Hubbard S.S."/>
            <person name="Banfield J.F."/>
        </authorList>
    </citation>
    <scope>NUCLEOTIDE SEQUENCE [LARGE SCALE GENOMIC DNA]</scope>
</reference>
<organism evidence="5 6">
    <name type="scientific">Candidatus Woesebacteria bacterium GWA1_42_12</name>
    <dbReference type="NCBI Taxonomy" id="1802472"/>
    <lineage>
        <taxon>Bacteria</taxon>
        <taxon>Candidatus Woeseibacteriota</taxon>
    </lineage>
</organism>
<comment type="similarity">
    <text evidence="1">Belongs to the peptidase S51 family.</text>
</comment>
<evidence type="ECO:0000256" key="3">
    <source>
        <dbReference type="ARBA" id="ARBA00022801"/>
    </source>
</evidence>
<accession>A0A1F7WP22</accession>
<dbReference type="SUPFAM" id="SSF52317">
    <property type="entry name" value="Class I glutamine amidotransferase-like"/>
    <property type="match status" value="1"/>
</dbReference>
<comment type="caution">
    <text evidence="5">The sequence shown here is derived from an EMBL/GenBank/DDBJ whole genome shotgun (WGS) entry which is preliminary data.</text>
</comment>
<gene>
    <name evidence="5" type="ORF">A2112_02250</name>
</gene>
<dbReference type="GO" id="GO:0008236">
    <property type="term" value="F:serine-type peptidase activity"/>
    <property type="evidence" value="ECO:0007669"/>
    <property type="project" value="UniProtKB-KW"/>
</dbReference>
<keyword evidence="4" id="KW-0720">Serine protease</keyword>
<dbReference type="PANTHER" id="PTHR20842">
    <property type="entry name" value="PROTEASE S51 ALPHA-ASPARTYL DIPEPTIDASE"/>
    <property type="match status" value="1"/>
</dbReference>
<evidence type="ECO:0000256" key="4">
    <source>
        <dbReference type="ARBA" id="ARBA00022825"/>
    </source>
</evidence>
<protein>
    <recommendedName>
        <fullName evidence="7">Peptidase S51 dipeptidase E</fullName>
    </recommendedName>
</protein>
<dbReference type="PANTHER" id="PTHR20842:SF0">
    <property type="entry name" value="ALPHA-ASPARTYL DIPEPTIDASE"/>
    <property type="match status" value="1"/>
</dbReference>
<evidence type="ECO:0008006" key="7">
    <source>
        <dbReference type="Google" id="ProtNLM"/>
    </source>
</evidence>
<dbReference type="Gene3D" id="3.40.50.880">
    <property type="match status" value="1"/>
</dbReference>
<sequence length="209" mass="23656">MKRLFLTSSVHAVAHDIAKRVNLSKGNKLVFIDTAAEFEEGDKTWLKNDRQALVDSGFNVSDYTITGKTQEQIEKDLAPFDSIYLSGGHTAYLLQQSQKSGFVSLIKELILKQEKTYIGTSAGSIIAGPKIPLYLLEDDEAIKLKDTKGYNFVNFTILPHWGSPDFRDKYLSKRIEAVYRKDQVPLILLTDNQYVQVVNDCYEIIDVTK</sequence>
<name>A0A1F7WP22_9BACT</name>
<evidence type="ECO:0000256" key="1">
    <source>
        <dbReference type="ARBA" id="ARBA00006534"/>
    </source>
</evidence>
<dbReference type="InterPro" id="IPR029062">
    <property type="entry name" value="Class_I_gatase-like"/>
</dbReference>
<dbReference type="EMBL" id="MGFK01000030">
    <property type="protein sequence ID" value="OGM03765.1"/>
    <property type="molecule type" value="Genomic_DNA"/>
</dbReference>
<dbReference type="AlphaFoldDB" id="A0A1F7WP22"/>
<dbReference type="Proteomes" id="UP000177091">
    <property type="component" value="Unassembled WGS sequence"/>
</dbReference>
<evidence type="ECO:0000313" key="6">
    <source>
        <dbReference type="Proteomes" id="UP000177091"/>
    </source>
</evidence>
<proteinExistence type="inferred from homology"/>
<keyword evidence="2" id="KW-0645">Protease</keyword>
<dbReference type="InterPro" id="IPR005320">
    <property type="entry name" value="Peptidase_S51"/>
</dbReference>
<evidence type="ECO:0000256" key="2">
    <source>
        <dbReference type="ARBA" id="ARBA00022670"/>
    </source>
</evidence>
<dbReference type="GO" id="GO:0006508">
    <property type="term" value="P:proteolysis"/>
    <property type="evidence" value="ECO:0007669"/>
    <property type="project" value="UniProtKB-KW"/>
</dbReference>